<gene>
    <name evidence="1" type="ORF">TPHV1_10206</name>
</gene>
<protein>
    <submittedName>
        <fullName evidence="1">Uncharacterized protein</fullName>
    </submittedName>
</protein>
<sequence length="171" mass="19108">MYFAVKYRTSRSGKEYADSAYEEIVNTILTADVFVPACYGHQSQAAVVYEGRPLMGSVIGALLDKATGTVYYRIIPDKGEKAADMRRWLKNKQINAISIWGYPTYESSDSNTVVGYRLLSVDFVPPGTQGQENVGLAIGQMADMSHSEFRQKIRAVLEKVYRLCICRGCIQ</sequence>
<dbReference type="AlphaFoldDB" id="A0A0B7GQ52"/>
<reference evidence="2" key="1">
    <citation type="submission" date="2015-01" db="EMBL/GenBank/DDBJ databases">
        <authorList>
            <person name="Manzoor Shahid"/>
            <person name="Zubair Saima"/>
        </authorList>
    </citation>
    <scope>NUCLEOTIDE SEQUENCE [LARGE SCALE GENOMIC DNA]</scope>
    <source>
        <strain evidence="2">V1</strain>
    </source>
</reference>
<accession>A0A0B7GQ52</accession>
<evidence type="ECO:0000313" key="2">
    <source>
        <dbReference type="Proteomes" id="UP000042527"/>
    </source>
</evidence>
<dbReference type="Proteomes" id="UP000042527">
    <property type="component" value="Unassembled WGS sequence"/>
</dbReference>
<keyword evidence="2" id="KW-1185">Reference proteome</keyword>
<evidence type="ECO:0000313" key="1">
    <source>
        <dbReference type="EMBL" id="CEM60538.1"/>
    </source>
</evidence>
<organism evidence="1 2">
    <name type="scientific">Treponema phagedenis</name>
    <dbReference type="NCBI Taxonomy" id="162"/>
    <lineage>
        <taxon>Bacteria</taxon>
        <taxon>Pseudomonadati</taxon>
        <taxon>Spirochaetota</taxon>
        <taxon>Spirochaetia</taxon>
        <taxon>Spirochaetales</taxon>
        <taxon>Treponemataceae</taxon>
        <taxon>Treponema</taxon>
    </lineage>
</organism>
<name>A0A0B7GQ52_TREPH</name>
<proteinExistence type="predicted"/>
<dbReference type="EMBL" id="CDNC01000001">
    <property type="protein sequence ID" value="CEM60538.1"/>
    <property type="molecule type" value="Genomic_DNA"/>
</dbReference>